<dbReference type="Proteomes" id="UP001161247">
    <property type="component" value="Chromosome 6"/>
</dbReference>
<feature type="domain" description="R13L1/DRL21-like LRR repeat region" evidence="2">
    <location>
        <begin position="193"/>
        <end position="268"/>
    </location>
</feature>
<dbReference type="AlphaFoldDB" id="A0AAV1DMX4"/>
<feature type="compositionally biased region" description="Basic and acidic residues" evidence="1">
    <location>
        <begin position="300"/>
        <end position="317"/>
    </location>
</feature>
<evidence type="ECO:0000256" key="1">
    <source>
        <dbReference type="SAM" id="MobiDB-lite"/>
    </source>
</evidence>
<proteinExistence type="predicted"/>
<dbReference type="PANTHER" id="PTHR23155">
    <property type="entry name" value="DISEASE RESISTANCE PROTEIN RP"/>
    <property type="match status" value="1"/>
</dbReference>
<dbReference type="GO" id="GO:0098542">
    <property type="term" value="P:defense response to other organism"/>
    <property type="evidence" value="ECO:0007669"/>
    <property type="project" value="TreeGrafter"/>
</dbReference>
<dbReference type="Pfam" id="PF25019">
    <property type="entry name" value="LRR_R13L1-DRL21"/>
    <property type="match status" value="1"/>
</dbReference>
<dbReference type="InterPro" id="IPR036388">
    <property type="entry name" value="WH-like_DNA-bd_sf"/>
</dbReference>
<reference evidence="3" key="1">
    <citation type="submission" date="2023-03" db="EMBL/GenBank/DDBJ databases">
        <authorList>
            <person name="Julca I."/>
        </authorList>
    </citation>
    <scope>NUCLEOTIDE SEQUENCE</scope>
</reference>
<name>A0AAV1DMX4_OLDCO</name>
<protein>
    <submittedName>
        <fullName evidence="3">OLC1v1007954C1</fullName>
    </submittedName>
</protein>
<feature type="compositionally biased region" description="Acidic residues" evidence="1">
    <location>
        <begin position="284"/>
        <end position="299"/>
    </location>
</feature>
<keyword evidence="4" id="KW-1185">Reference proteome</keyword>
<dbReference type="PANTHER" id="PTHR23155:SF1173">
    <property type="entry name" value="NB-ARC DOMAIN-CONTAINING PROTEIN"/>
    <property type="match status" value="1"/>
</dbReference>
<gene>
    <name evidence="3" type="ORF">OLC1_LOCUS16479</name>
</gene>
<evidence type="ECO:0000313" key="3">
    <source>
        <dbReference type="EMBL" id="CAI9108381.1"/>
    </source>
</evidence>
<sequence length="345" mass="40249">MELEIWNMEAENVSDFHRFFLELSPQLKRCFSNCAVFPRNAVINVDQLIRLWAAEDLLKDSVHKDKVTSCKMEDVVHIHARYIARNHLPWLRGFKIHGPSVLENKLGSSFLNISAHQAPMEDLFKYLKYVKALISVYVTLSRAFLERLQTFRDILGLIIRQMSYKLCPKSSKRLTSIRTLDVFRAGGRYNDVEKIKELNYLEEIRISIHGEVNLLEANLERKVKMENLELCFLGDGRDPEKSKSIEELQPPPNLKMLKLEDYLGSCQSGFWNPKTIGSGVRIEDNDDPEEEEEEEEIIESTEHEEISDASDQDEKISDQLQSRCRRKYAGFPKLKTLRVEYLEHW</sequence>
<organism evidence="3 4">
    <name type="scientific">Oldenlandia corymbosa var. corymbosa</name>
    <dbReference type="NCBI Taxonomy" id="529605"/>
    <lineage>
        <taxon>Eukaryota</taxon>
        <taxon>Viridiplantae</taxon>
        <taxon>Streptophyta</taxon>
        <taxon>Embryophyta</taxon>
        <taxon>Tracheophyta</taxon>
        <taxon>Spermatophyta</taxon>
        <taxon>Magnoliopsida</taxon>
        <taxon>eudicotyledons</taxon>
        <taxon>Gunneridae</taxon>
        <taxon>Pentapetalae</taxon>
        <taxon>asterids</taxon>
        <taxon>lamiids</taxon>
        <taxon>Gentianales</taxon>
        <taxon>Rubiaceae</taxon>
        <taxon>Rubioideae</taxon>
        <taxon>Spermacoceae</taxon>
        <taxon>Hedyotis-Oldenlandia complex</taxon>
        <taxon>Oldenlandia</taxon>
    </lineage>
</organism>
<dbReference type="InterPro" id="IPR056789">
    <property type="entry name" value="LRR_R13L1-DRL21"/>
</dbReference>
<accession>A0AAV1DMX4</accession>
<dbReference type="Gene3D" id="1.10.10.10">
    <property type="entry name" value="Winged helix-like DNA-binding domain superfamily/Winged helix DNA-binding domain"/>
    <property type="match status" value="1"/>
</dbReference>
<dbReference type="InterPro" id="IPR044974">
    <property type="entry name" value="Disease_R_plants"/>
</dbReference>
<dbReference type="EMBL" id="OX459123">
    <property type="protein sequence ID" value="CAI9108381.1"/>
    <property type="molecule type" value="Genomic_DNA"/>
</dbReference>
<evidence type="ECO:0000313" key="4">
    <source>
        <dbReference type="Proteomes" id="UP001161247"/>
    </source>
</evidence>
<evidence type="ECO:0000259" key="2">
    <source>
        <dbReference type="Pfam" id="PF25019"/>
    </source>
</evidence>
<feature type="region of interest" description="Disordered" evidence="1">
    <location>
        <begin position="277"/>
        <end position="318"/>
    </location>
</feature>